<dbReference type="RefSeq" id="XP_051864637.1">
    <property type="nucleotide sequence ID" value="XM_052008677.1"/>
</dbReference>
<evidence type="ECO:0000256" key="1">
    <source>
        <dbReference type="SAM" id="MobiDB-lite"/>
    </source>
</evidence>
<dbReference type="AlphaFoldDB" id="A0A9C6TE45"/>
<feature type="compositionally biased region" description="Basic and acidic residues" evidence="1">
    <location>
        <begin position="130"/>
        <end position="142"/>
    </location>
</feature>
<dbReference type="Proteomes" id="UP000515160">
    <property type="component" value="Chromosome X"/>
</dbReference>
<dbReference type="GeneID" id="127566397"/>
<organism evidence="2 3">
    <name type="scientific">Drosophila albomicans</name>
    <name type="common">Fruit fly</name>
    <dbReference type="NCBI Taxonomy" id="7291"/>
    <lineage>
        <taxon>Eukaryota</taxon>
        <taxon>Metazoa</taxon>
        <taxon>Ecdysozoa</taxon>
        <taxon>Arthropoda</taxon>
        <taxon>Hexapoda</taxon>
        <taxon>Insecta</taxon>
        <taxon>Pterygota</taxon>
        <taxon>Neoptera</taxon>
        <taxon>Endopterygota</taxon>
        <taxon>Diptera</taxon>
        <taxon>Brachycera</taxon>
        <taxon>Muscomorpha</taxon>
        <taxon>Ephydroidea</taxon>
        <taxon>Drosophilidae</taxon>
        <taxon>Drosophila</taxon>
    </lineage>
</organism>
<feature type="region of interest" description="Disordered" evidence="1">
    <location>
        <begin position="46"/>
        <end position="70"/>
    </location>
</feature>
<feature type="region of interest" description="Disordered" evidence="1">
    <location>
        <begin position="128"/>
        <end position="152"/>
    </location>
</feature>
<feature type="region of interest" description="Disordered" evidence="1">
    <location>
        <begin position="84"/>
        <end position="110"/>
    </location>
</feature>
<feature type="compositionally biased region" description="Basic and acidic residues" evidence="1">
    <location>
        <begin position="85"/>
        <end position="96"/>
    </location>
</feature>
<feature type="compositionally biased region" description="Low complexity" evidence="1">
    <location>
        <begin position="97"/>
        <end position="107"/>
    </location>
</feature>
<feature type="compositionally biased region" description="Polar residues" evidence="1">
    <location>
        <begin position="1"/>
        <end position="17"/>
    </location>
</feature>
<keyword evidence="2" id="KW-1185">Reference proteome</keyword>
<sequence length="235" mass="26119">MAIVKQKTNQESTQQTLKFKSKSKSKPKSNTNQMVNVITVLKTQPTLSSKPQVAPNKKFKWRPRKPQQTVRRSKLMANALLPLMSEKRAEEHKPEQTKTTTTTTNNKSRPTKATQTLLVVRDTLQLKHAAKSEKPQQTAEKKRTQRLPPMPFKHKLHPASGGNAPASASTAATATAAASGIKPLSNQKQNDVEVPLTTRLPIIDFISTDDFARMHAFKKAKAARRLAKQRAASNE</sequence>
<accession>A0A9C6TE45</accession>
<evidence type="ECO:0000313" key="3">
    <source>
        <dbReference type="RefSeq" id="XP_051864637.1"/>
    </source>
</evidence>
<feature type="region of interest" description="Disordered" evidence="1">
    <location>
        <begin position="1"/>
        <end position="34"/>
    </location>
</feature>
<reference evidence="3" key="1">
    <citation type="submission" date="2025-08" db="UniProtKB">
        <authorList>
            <consortium name="RefSeq"/>
        </authorList>
    </citation>
    <scope>IDENTIFICATION</scope>
    <source>
        <strain evidence="3">15112-1751.03</strain>
        <tissue evidence="3">Whole Adult</tissue>
    </source>
</reference>
<name>A0A9C6TE45_DROAB</name>
<dbReference type="OrthoDB" id="7873253at2759"/>
<gene>
    <name evidence="3" type="primary">LOC127566397</name>
</gene>
<evidence type="ECO:0000313" key="2">
    <source>
        <dbReference type="Proteomes" id="UP000515160"/>
    </source>
</evidence>
<proteinExistence type="predicted"/>
<protein>
    <submittedName>
        <fullName evidence="3">Uncharacterized protein LOC127566397</fullName>
    </submittedName>
</protein>